<dbReference type="Proteomes" id="UP000298416">
    <property type="component" value="Unassembled WGS sequence"/>
</dbReference>
<dbReference type="Pfam" id="PF03398">
    <property type="entry name" value="Ist1"/>
    <property type="match status" value="1"/>
</dbReference>
<comment type="caution">
    <text evidence="3">The sequence shown here is derived from an EMBL/GenBank/DDBJ whole genome shotgun (WGS) entry which is preliminary data.</text>
</comment>
<feature type="region of interest" description="Disordered" evidence="2">
    <location>
        <begin position="284"/>
        <end position="307"/>
    </location>
</feature>
<protein>
    <recommendedName>
        <fullName evidence="5">Regulator of Vps4 activity in the MVB pathway protein</fullName>
    </recommendedName>
</protein>
<feature type="region of interest" description="Disordered" evidence="2">
    <location>
        <begin position="381"/>
        <end position="412"/>
    </location>
</feature>
<feature type="region of interest" description="Disordered" evidence="2">
    <location>
        <begin position="320"/>
        <end position="352"/>
    </location>
</feature>
<organism evidence="3">
    <name type="scientific">Salvia splendens</name>
    <name type="common">Scarlet sage</name>
    <dbReference type="NCBI Taxonomy" id="180675"/>
    <lineage>
        <taxon>Eukaryota</taxon>
        <taxon>Viridiplantae</taxon>
        <taxon>Streptophyta</taxon>
        <taxon>Embryophyta</taxon>
        <taxon>Tracheophyta</taxon>
        <taxon>Spermatophyta</taxon>
        <taxon>Magnoliopsida</taxon>
        <taxon>eudicotyledons</taxon>
        <taxon>Gunneridae</taxon>
        <taxon>Pentapetalae</taxon>
        <taxon>asterids</taxon>
        <taxon>lamiids</taxon>
        <taxon>Lamiales</taxon>
        <taxon>Lamiaceae</taxon>
        <taxon>Nepetoideae</taxon>
        <taxon>Mentheae</taxon>
        <taxon>Salviinae</taxon>
        <taxon>Salvia</taxon>
        <taxon>Salvia subgen. Calosphace</taxon>
        <taxon>core Calosphace</taxon>
    </lineage>
</organism>
<evidence type="ECO:0000313" key="3">
    <source>
        <dbReference type="EMBL" id="KAG6385112.1"/>
    </source>
</evidence>
<dbReference type="Gene3D" id="1.20.1260.60">
    <property type="entry name" value="Vacuolar protein sorting-associated protein Ist1"/>
    <property type="match status" value="1"/>
</dbReference>
<reference evidence="3" key="2">
    <citation type="submission" date="2020-08" db="EMBL/GenBank/DDBJ databases">
        <title>Plant Genome Project.</title>
        <authorList>
            <person name="Zhang R.-G."/>
        </authorList>
    </citation>
    <scope>NUCLEOTIDE SEQUENCE</scope>
    <source>
        <strain evidence="3">Huo1</strain>
        <tissue evidence="3">Leaf</tissue>
    </source>
</reference>
<accession>A0A8X8YZE0</accession>
<dbReference type="InterPro" id="IPR042277">
    <property type="entry name" value="IST1-like"/>
</dbReference>
<evidence type="ECO:0000313" key="4">
    <source>
        <dbReference type="Proteomes" id="UP000298416"/>
    </source>
</evidence>
<reference evidence="3" key="1">
    <citation type="submission" date="2018-01" db="EMBL/GenBank/DDBJ databases">
        <authorList>
            <person name="Mao J.F."/>
        </authorList>
    </citation>
    <scope>NUCLEOTIDE SEQUENCE</scope>
    <source>
        <strain evidence="3">Huo1</strain>
        <tissue evidence="3">Leaf</tissue>
    </source>
</reference>
<comment type="similarity">
    <text evidence="1">Belongs to the IST1 family.</text>
</comment>
<evidence type="ECO:0008006" key="5">
    <source>
        <dbReference type="Google" id="ProtNLM"/>
    </source>
</evidence>
<dbReference type="GO" id="GO:0015031">
    <property type="term" value="P:protein transport"/>
    <property type="evidence" value="ECO:0007669"/>
    <property type="project" value="InterPro"/>
</dbReference>
<evidence type="ECO:0000256" key="1">
    <source>
        <dbReference type="ARBA" id="ARBA00005536"/>
    </source>
</evidence>
<keyword evidence="4" id="KW-1185">Reference proteome</keyword>
<proteinExistence type="inferred from homology"/>
<dbReference type="InterPro" id="IPR005061">
    <property type="entry name" value="Ist1"/>
</dbReference>
<dbReference type="PANTHER" id="PTHR12161">
    <property type="entry name" value="IST1 FAMILY MEMBER"/>
    <property type="match status" value="1"/>
</dbReference>
<dbReference type="AlphaFoldDB" id="A0A8X8YZE0"/>
<dbReference type="EMBL" id="PNBA02000022">
    <property type="protein sequence ID" value="KAG6385112.1"/>
    <property type="molecule type" value="Genomic_DNA"/>
</dbReference>
<gene>
    <name evidence="3" type="ORF">SASPL_153939</name>
</gene>
<feature type="compositionally biased region" description="Basic residues" evidence="2">
    <location>
        <begin position="292"/>
        <end position="305"/>
    </location>
</feature>
<dbReference type="FunFam" id="1.20.1260.60:FF:000002">
    <property type="entry name" value="Vacuolar protein sorting-associated protein IST1"/>
    <property type="match status" value="1"/>
</dbReference>
<feature type="compositionally biased region" description="Polar residues" evidence="2">
    <location>
        <begin position="395"/>
        <end position="409"/>
    </location>
</feature>
<dbReference type="PANTHER" id="PTHR12161:SF44">
    <property type="entry name" value="REGULATOR OF VPS4 ACTIVITY IN THE MVB PATHWAY PROTEIN"/>
    <property type="match status" value="1"/>
</dbReference>
<sequence length="510" mass="58815">MIFCSKKLIKRVQCRLKLLKSKRSCIVKQLRRDVAELLKHGHHQLAFERVEQVVVDENMVQVYDLLYQFCEFVIINLPYIRKHRDCPNDINEAASTLIFSSARFGELPELLSIRNLFASRYGQKFVTSALELLPGHLVSAEIIENLEMKRVPNDVKYKFLDEIAESYTEEQPLFLEYKPQFLENEINDQNHVVELEMREGDIKILYEDLLNESKKFWRKACFGMRKDVDLGDDMETSSEISAKLGEEVIYLDDIKEFIPPVIKDSNLQDQRLFVFKSFGSEINHDHDETKSRKSIRKGSRKRSHVQRSLTPAYDEFSSYYGESEASSPEIRRRPRHIDRSKSCPFSQSPDFYSPHRHIHPKLPDYDELAAKFMELKRAHLEKRRTGGTSRDQRQPIRTTANPIANQDPDSQPLHRIGEVKQTIMVVKEHNADGDLIDQTCSEALNMASEIIVGDDIRGVSGVCLERPKFLDGEWGCATLQFGGDIGVHVFDPGIFESDDIDLMETSAAAW</sequence>
<name>A0A8X8YZE0_SALSN</name>
<evidence type="ECO:0000256" key="2">
    <source>
        <dbReference type="SAM" id="MobiDB-lite"/>
    </source>
</evidence>